<dbReference type="InterPro" id="IPR051448">
    <property type="entry name" value="CdaR-like_regulators"/>
</dbReference>
<keyword evidence="6" id="KW-1185">Reference proteome</keyword>
<dbReference type="PANTHER" id="PTHR33744">
    <property type="entry name" value="CARBOHYDRATE DIACID REGULATOR"/>
    <property type="match status" value="1"/>
</dbReference>
<name>A0A346Y0S0_9ACTN</name>
<dbReference type="EMBL" id="CP031165">
    <property type="protein sequence ID" value="AXV08067.1"/>
    <property type="molecule type" value="Genomic_DNA"/>
</dbReference>
<evidence type="ECO:0000259" key="3">
    <source>
        <dbReference type="Pfam" id="PF13556"/>
    </source>
</evidence>
<dbReference type="Pfam" id="PF17853">
    <property type="entry name" value="GGDEF_2"/>
    <property type="match status" value="1"/>
</dbReference>
<dbReference type="OrthoDB" id="4534407at2"/>
<protein>
    <submittedName>
        <fullName evidence="5">Transcriptional regulator</fullName>
    </submittedName>
</protein>
<feature type="domain" description="PucR C-terminal helix-turn-helix" evidence="3">
    <location>
        <begin position="263"/>
        <end position="321"/>
    </location>
</feature>
<feature type="region of interest" description="Disordered" evidence="2">
    <location>
        <begin position="1"/>
        <end position="55"/>
    </location>
</feature>
<dbReference type="KEGG" id="euz:DVS28_a3392"/>
<dbReference type="Proteomes" id="UP000264006">
    <property type="component" value="Chromosome"/>
</dbReference>
<reference evidence="5 6" key="1">
    <citation type="submission" date="2018-09" db="EMBL/GenBank/DDBJ databases">
        <title>Complete genome sequence of Euzebya sp. DY32-46 isolated from seawater of Pacific Ocean.</title>
        <authorList>
            <person name="Xu L."/>
            <person name="Wu Y.-H."/>
            <person name="Xu X.-W."/>
        </authorList>
    </citation>
    <scope>NUCLEOTIDE SEQUENCE [LARGE SCALE GENOMIC DNA]</scope>
    <source>
        <strain evidence="5 6">DY32-46</strain>
    </source>
</reference>
<dbReference type="AlphaFoldDB" id="A0A346Y0S0"/>
<dbReference type="Pfam" id="PF13556">
    <property type="entry name" value="HTH_30"/>
    <property type="match status" value="1"/>
</dbReference>
<evidence type="ECO:0000256" key="2">
    <source>
        <dbReference type="SAM" id="MobiDB-lite"/>
    </source>
</evidence>
<dbReference type="RefSeq" id="WP_114592464.1">
    <property type="nucleotide sequence ID" value="NZ_CP031165.1"/>
</dbReference>
<gene>
    <name evidence="5" type="ORF">DVS28_a3392</name>
</gene>
<evidence type="ECO:0000259" key="4">
    <source>
        <dbReference type="Pfam" id="PF17853"/>
    </source>
</evidence>
<dbReference type="InterPro" id="IPR042070">
    <property type="entry name" value="PucR_C-HTH_sf"/>
</dbReference>
<organism evidence="5 6">
    <name type="scientific">Euzebya pacifica</name>
    <dbReference type="NCBI Taxonomy" id="1608957"/>
    <lineage>
        <taxon>Bacteria</taxon>
        <taxon>Bacillati</taxon>
        <taxon>Actinomycetota</taxon>
        <taxon>Nitriliruptoria</taxon>
        <taxon>Euzebyales</taxon>
    </lineage>
</organism>
<evidence type="ECO:0000313" key="6">
    <source>
        <dbReference type="Proteomes" id="UP000264006"/>
    </source>
</evidence>
<dbReference type="InterPro" id="IPR025736">
    <property type="entry name" value="PucR_C-HTH_dom"/>
</dbReference>
<evidence type="ECO:0000256" key="1">
    <source>
        <dbReference type="ARBA" id="ARBA00006754"/>
    </source>
</evidence>
<evidence type="ECO:0000313" key="5">
    <source>
        <dbReference type="EMBL" id="AXV08067.1"/>
    </source>
</evidence>
<dbReference type="Gene3D" id="1.10.10.2840">
    <property type="entry name" value="PucR C-terminal helix-turn-helix domain"/>
    <property type="match status" value="1"/>
</dbReference>
<accession>A0A346Y0S0</accession>
<comment type="similarity">
    <text evidence="1">Belongs to the CdaR family.</text>
</comment>
<feature type="domain" description="CdaR GGDEF-like" evidence="4">
    <location>
        <begin position="96"/>
        <end position="214"/>
    </location>
</feature>
<sequence>MSPPFDRQAEDQPSSLGSIDVDSDGLALDEATPDAIVLDEPAADEPAPASRQDRVRRTVERIQRLHERDVRTLLLGDRESRHQSAADLVDDNAYPAGAPVTAVVVMAGAVEGHASGLTADLILRVLRRAVRSTDRAGVLHLPRRTHGVLLVPALPLGSEESGSGVARQLLEEATARWAEAGAIGDPPSVGVGASRRNLSCAVYSYRQAIGAARIAGTMPEYAPLASWQDLGVFGMLSSLGPDQLSAMVPKSIRTLQAIEDGVLLDTLEAFLDNSGQVKATASTLYLHRASLYQRIRRIEEITGTRLDDGQVRLHLHLGLKAARMLRALAHHPHS</sequence>
<proteinExistence type="inferred from homology"/>
<dbReference type="InterPro" id="IPR041522">
    <property type="entry name" value="CdaR_GGDEF"/>
</dbReference>
<dbReference type="PANTHER" id="PTHR33744:SF1">
    <property type="entry name" value="DNA-BINDING TRANSCRIPTIONAL ACTIVATOR ADER"/>
    <property type="match status" value="1"/>
</dbReference>